<comment type="caution">
    <text evidence="1">The sequence shown here is derived from an EMBL/GenBank/DDBJ whole genome shotgun (WGS) entry which is preliminary data.</text>
</comment>
<gene>
    <name evidence="1" type="ORF">KPL71_026100</name>
</gene>
<protein>
    <submittedName>
        <fullName evidence="1">ABC transporter G family member 15</fullName>
    </submittedName>
</protein>
<dbReference type="EMBL" id="CM039178">
    <property type="protein sequence ID" value="KAH9679364.1"/>
    <property type="molecule type" value="Genomic_DNA"/>
</dbReference>
<organism evidence="1 2">
    <name type="scientific">Citrus sinensis</name>
    <name type="common">Sweet orange</name>
    <name type="synonym">Citrus aurantium var. sinensis</name>
    <dbReference type="NCBI Taxonomy" id="2711"/>
    <lineage>
        <taxon>Eukaryota</taxon>
        <taxon>Viridiplantae</taxon>
        <taxon>Streptophyta</taxon>
        <taxon>Embryophyta</taxon>
        <taxon>Tracheophyta</taxon>
        <taxon>Spermatophyta</taxon>
        <taxon>Magnoliopsida</taxon>
        <taxon>eudicotyledons</taxon>
        <taxon>Gunneridae</taxon>
        <taxon>Pentapetalae</taxon>
        <taxon>rosids</taxon>
        <taxon>malvids</taxon>
        <taxon>Sapindales</taxon>
        <taxon>Rutaceae</taxon>
        <taxon>Aurantioideae</taxon>
        <taxon>Citrus</taxon>
    </lineage>
</organism>
<name>A0ACB8HX52_CITSI</name>
<sequence>METNHTTESIRHRHAYSADRENDNTPAVLAHLVWEEVKVEAKNLRNGAKKKLINGLTGYAQPDRIMAIMGPSGSGKSTLLDALAGRLSKNVILTGSVQLNRKKGGTNRRDICYVAQDEYFLGTLSVRETLTFSAHLRFPTKMTNDEINDIVEETIIKMGLQACAETKIGNWHLRGISSGEKKRLSISIEILTQPTVLLLDEPTSGLDSASAFFVIQVLKCIALDGRIVVCSIHQPSSHLFYLFDDLLLLSNGETIYFGDAKMAVKFFAEAGFPCPSRRNPSDHFLRCINSDFDKVAGSSLKSQAPTEIPMSSNSQMYLSTEEIKAKLVEEYRNSEISMDIRQRVRELAHNEQEETVLSKDRASWWKQLCILSHRSFLNMLRDMGYYWLRIVFYVLVSITVGILYLNVGLSNPAIYGRPKCVAFIYGFLICLSVGGLPSFIEEHKASYRERISCHYGEAVFVLSNFLSSFPFLVILSISSGTILHYMVQFHPGFSHYCHFCLSLFCCVSIVETCVMVVALLVPNVLMGIGVGTALIVLMMMVSPVFRGVSDLPKFFWQYPMSYITFATWAIEGQFKNDMIGLEFDPAVPGDPKLKGEEILLKLYGVQLNYCKWWDLAALFCILTCYKIVLFATLKYKDKASKLLHRLFARSIFRQTPQKDDVNNISVVP</sequence>
<evidence type="ECO:0000313" key="1">
    <source>
        <dbReference type="EMBL" id="KAH9679364.1"/>
    </source>
</evidence>
<accession>A0ACB8HX52</accession>
<proteinExistence type="predicted"/>
<reference evidence="2" key="1">
    <citation type="journal article" date="2023" name="Hortic. Res.">
        <title>A chromosome-level phased genome enabling allele-level studies in sweet orange: a case study on citrus Huanglongbing tolerance.</title>
        <authorList>
            <person name="Wu B."/>
            <person name="Yu Q."/>
            <person name="Deng Z."/>
            <person name="Duan Y."/>
            <person name="Luo F."/>
            <person name="Gmitter F. Jr."/>
        </authorList>
    </citation>
    <scope>NUCLEOTIDE SEQUENCE [LARGE SCALE GENOMIC DNA]</scope>
    <source>
        <strain evidence="2">cv. Valencia</strain>
    </source>
</reference>
<keyword evidence="2" id="KW-1185">Reference proteome</keyword>
<evidence type="ECO:0000313" key="2">
    <source>
        <dbReference type="Proteomes" id="UP000829398"/>
    </source>
</evidence>
<dbReference type="Proteomes" id="UP000829398">
    <property type="component" value="Chromosome 9"/>
</dbReference>